<gene>
    <name evidence="4" type="ORF">P154DRAFT_520523</name>
</gene>
<dbReference type="InterPro" id="IPR040150">
    <property type="entry name" value="Iwr1"/>
</dbReference>
<dbReference type="InterPro" id="IPR013883">
    <property type="entry name" value="TF_Iwr1_dom"/>
</dbReference>
<dbReference type="EMBL" id="ML977574">
    <property type="protein sequence ID" value="KAF2003166.1"/>
    <property type="molecule type" value="Genomic_DNA"/>
</dbReference>
<dbReference type="Pfam" id="PF08574">
    <property type="entry name" value="Iwr1"/>
    <property type="match status" value="1"/>
</dbReference>
<feature type="region of interest" description="Disordered" evidence="2">
    <location>
        <begin position="117"/>
        <end position="174"/>
    </location>
</feature>
<dbReference type="PANTHER" id="PTHR28063">
    <property type="entry name" value="RNA POLYMERASE II NUCLEAR LOCALIZATION PROTEIN IWR1"/>
    <property type="match status" value="1"/>
</dbReference>
<feature type="compositionally biased region" description="Acidic residues" evidence="2">
    <location>
        <begin position="319"/>
        <end position="328"/>
    </location>
</feature>
<feature type="region of interest" description="Disordered" evidence="2">
    <location>
        <begin position="1"/>
        <end position="63"/>
    </location>
</feature>
<protein>
    <recommendedName>
        <fullName evidence="3">Transcription factor Iwr1 domain-containing protein</fullName>
    </recommendedName>
</protein>
<organism evidence="4 5">
    <name type="scientific">Amniculicola lignicola CBS 123094</name>
    <dbReference type="NCBI Taxonomy" id="1392246"/>
    <lineage>
        <taxon>Eukaryota</taxon>
        <taxon>Fungi</taxon>
        <taxon>Dikarya</taxon>
        <taxon>Ascomycota</taxon>
        <taxon>Pezizomycotina</taxon>
        <taxon>Dothideomycetes</taxon>
        <taxon>Pleosporomycetidae</taxon>
        <taxon>Pleosporales</taxon>
        <taxon>Amniculicolaceae</taxon>
        <taxon>Amniculicola</taxon>
    </lineage>
</organism>
<dbReference type="GO" id="GO:0006606">
    <property type="term" value="P:protein import into nucleus"/>
    <property type="evidence" value="ECO:0007669"/>
    <property type="project" value="InterPro"/>
</dbReference>
<comment type="similarity">
    <text evidence="1">Belongs to the IWR1/SLC7A6OS family.</text>
</comment>
<evidence type="ECO:0000313" key="5">
    <source>
        <dbReference type="Proteomes" id="UP000799779"/>
    </source>
</evidence>
<sequence>MAVPRRLQTVEVNRKHDEAPPDWIMVPPSTLKQAKSTESMKRKRDGDALEESSVGEDTPRKFAKGEGVRQRLLIYHRTEHGVKVTPNATRPITPATSIQIGRFEDTQGHARFMRVPQEQHAAPASAEEKTPQQHSEAAPEVEAMDVDEKPRKRPGAASALPPRNPKTIAADKPPNEVLHIFGKLAKEVEAKDAGQVCKISDPKYKPTAPKQRFHERHPDAAAKMEAEEKAAEEKAAAKLTAQNVDAMMTDGYVTDVYVLEVREVLASEIHAITAELAGIGATFVTGEAEEDWWNERDDSDEFDTDDDDENAEDYYGNDYPEDELDSDDEHDRDPYQFHKDSDEEGSGFNGEEEEDRALNSDDDGADDELLNWRKQFA</sequence>
<name>A0A6A5X029_9PLEO</name>
<feature type="compositionally biased region" description="Basic and acidic residues" evidence="2">
    <location>
        <begin position="329"/>
        <end position="341"/>
    </location>
</feature>
<reference evidence="4" key="1">
    <citation type="journal article" date="2020" name="Stud. Mycol.">
        <title>101 Dothideomycetes genomes: a test case for predicting lifestyles and emergence of pathogens.</title>
        <authorList>
            <person name="Haridas S."/>
            <person name="Albert R."/>
            <person name="Binder M."/>
            <person name="Bloem J."/>
            <person name="Labutti K."/>
            <person name="Salamov A."/>
            <person name="Andreopoulos B."/>
            <person name="Baker S."/>
            <person name="Barry K."/>
            <person name="Bills G."/>
            <person name="Bluhm B."/>
            <person name="Cannon C."/>
            <person name="Castanera R."/>
            <person name="Culley D."/>
            <person name="Daum C."/>
            <person name="Ezra D."/>
            <person name="Gonzalez J."/>
            <person name="Henrissat B."/>
            <person name="Kuo A."/>
            <person name="Liang C."/>
            <person name="Lipzen A."/>
            <person name="Lutzoni F."/>
            <person name="Magnuson J."/>
            <person name="Mondo S."/>
            <person name="Nolan M."/>
            <person name="Ohm R."/>
            <person name="Pangilinan J."/>
            <person name="Park H.-J."/>
            <person name="Ramirez L."/>
            <person name="Alfaro M."/>
            <person name="Sun H."/>
            <person name="Tritt A."/>
            <person name="Yoshinaga Y."/>
            <person name="Zwiers L.-H."/>
            <person name="Turgeon B."/>
            <person name="Goodwin S."/>
            <person name="Spatafora J."/>
            <person name="Crous P."/>
            <person name="Grigoriev I."/>
        </authorList>
    </citation>
    <scope>NUCLEOTIDE SEQUENCE</scope>
    <source>
        <strain evidence="4">CBS 123094</strain>
    </source>
</reference>
<feature type="compositionally biased region" description="Basic and acidic residues" evidence="2">
    <location>
        <begin position="38"/>
        <end position="47"/>
    </location>
</feature>
<feature type="compositionally biased region" description="Acidic residues" evidence="2">
    <location>
        <begin position="342"/>
        <end position="369"/>
    </location>
</feature>
<evidence type="ECO:0000256" key="1">
    <source>
        <dbReference type="ARBA" id="ARBA00010218"/>
    </source>
</evidence>
<feature type="domain" description="Transcription factor Iwr1" evidence="3">
    <location>
        <begin position="251"/>
        <end position="323"/>
    </location>
</feature>
<evidence type="ECO:0000313" key="4">
    <source>
        <dbReference type="EMBL" id="KAF2003166.1"/>
    </source>
</evidence>
<evidence type="ECO:0000256" key="2">
    <source>
        <dbReference type="SAM" id="MobiDB-lite"/>
    </source>
</evidence>
<feature type="region of interest" description="Disordered" evidence="2">
    <location>
        <begin position="289"/>
        <end position="377"/>
    </location>
</feature>
<feature type="compositionally biased region" description="Acidic residues" evidence="2">
    <location>
        <begin position="289"/>
        <end position="312"/>
    </location>
</feature>
<keyword evidence="5" id="KW-1185">Reference proteome</keyword>
<proteinExistence type="inferred from homology"/>
<dbReference type="Proteomes" id="UP000799779">
    <property type="component" value="Unassembled WGS sequence"/>
</dbReference>
<dbReference type="PANTHER" id="PTHR28063:SF1">
    <property type="entry name" value="RNA POLYMERASE II NUCLEAR LOCALIZATION PROTEIN IWR1"/>
    <property type="match status" value="1"/>
</dbReference>
<accession>A0A6A5X029</accession>
<dbReference type="OrthoDB" id="6255506at2759"/>
<dbReference type="GO" id="GO:0005737">
    <property type="term" value="C:cytoplasm"/>
    <property type="evidence" value="ECO:0007669"/>
    <property type="project" value="TreeGrafter"/>
</dbReference>
<dbReference type="AlphaFoldDB" id="A0A6A5X029"/>
<evidence type="ECO:0000259" key="3">
    <source>
        <dbReference type="Pfam" id="PF08574"/>
    </source>
</evidence>